<sequence length="199" mass="21654">MEDPPEISSSLTFHIITIMLRASRPVARAAAAASRSSPLSTMGQIRAAHTINLNGHAGNKADPAIPGDATALLPGDKITGDTQIGSYPNLPMYNQQWRDANPSAGYWDRQDRRNYGETVPEEDEVLNIWSPDVWAFPAALGVKRLLAAAAAFIGFGYLLVETQPEPHFTRRNYPHDGLLESLGVDPTHEVMVAKRGARA</sequence>
<protein>
    <submittedName>
        <fullName evidence="1">Uncharacterized protein</fullName>
    </submittedName>
</protein>
<reference evidence="1" key="1">
    <citation type="journal article" date="2020" name="Fungal Divers.">
        <title>Resolving the Mortierellaceae phylogeny through synthesis of multi-gene phylogenetics and phylogenomics.</title>
        <authorList>
            <person name="Vandepol N."/>
            <person name="Liber J."/>
            <person name="Desiro A."/>
            <person name="Na H."/>
            <person name="Kennedy M."/>
            <person name="Barry K."/>
            <person name="Grigoriev I.V."/>
            <person name="Miller A.N."/>
            <person name="O'Donnell K."/>
            <person name="Stajich J.E."/>
            <person name="Bonito G."/>
        </authorList>
    </citation>
    <scope>NUCLEOTIDE SEQUENCE</scope>
    <source>
        <strain evidence="1">CK1249</strain>
    </source>
</reference>
<dbReference type="PANTHER" id="PTHR12840:SF1">
    <property type="entry name" value="NADH DEHYDROGENASE [UBIQUINONE] 1 BETA SUBCOMPLEX SUBUNIT 8, MITOCHONDRIAL"/>
    <property type="match status" value="1"/>
</dbReference>
<dbReference type="AlphaFoldDB" id="A0A9P6IZZ5"/>
<organism evidence="1 2">
    <name type="scientific">Mortierella alpina</name>
    <name type="common">Oleaginous fungus</name>
    <name type="synonym">Mortierella renispora</name>
    <dbReference type="NCBI Taxonomy" id="64518"/>
    <lineage>
        <taxon>Eukaryota</taxon>
        <taxon>Fungi</taxon>
        <taxon>Fungi incertae sedis</taxon>
        <taxon>Mucoromycota</taxon>
        <taxon>Mortierellomycotina</taxon>
        <taxon>Mortierellomycetes</taxon>
        <taxon>Mortierellales</taxon>
        <taxon>Mortierellaceae</taxon>
        <taxon>Mortierella</taxon>
    </lineage>
</organism>
<evidence type="ECO:0000313" key="1">
    <source>
        <dbReference type="EMBL" id="KAF9953231.1"/>
    </source>
</evidence>
<proteinExistence type="predicted"/>
<comment type="caution">
    <text evidence="1">The sequence shown here is derived from an EMBL/GenBank/DDBJ whole genome shotgun (WGS) entry which is preliminary data.</text>
</comment>
<keyword evidence="2" id="KW-1185">Reference proteome</keyword>
<name>A0A9P6IZZ5_MORAP</name>
<dbReference type="GO" id="GO:0005739">
    <property type="term" value="C:mitochondrion"/>
    <property type="evidence" value="ECO:0007669"/>
    <property type="project" value="InterPro"/>
</dbReference>
<accession>A0A9P6IZZ5</accession>
<dbReference type="OrthoDB" id="2014058at2759"/>
<dbReference type="InterPro" id="IPR008699">
    <property type="entry name" value="NDUFB8"/>
</dbReference>
<gene>
    <name evidence="1" type="ORF">BGZ70_000318</name>
</gene>
<dbReference type="EMBL" id="JAAAHY010001058">
    <property type="protein sequence ID" value="KAF9953231.1"/>
    <property type="molecule type" value="Genomic_DNA"/>
</dbReference>
<dbReference type="Proteomes" id="UP000738359">
    <property type="component" value="Unassembled WGS sequence"/>
</dbReference>
<dbReference type="PANTHER" id="PTHR12840">
    <property type="entry name" value="NADH-UBIQUINONE OXIDOREDUCTASE ASHI SUBUNIT"/>
    <property type="match status" value="1"/>
</dbReference>
<evidence type="ECO:0000313" key="2">
    <source>
        <dbReference type="Proteomes" id="UP000738359"/>
    </source>
</evidence>